<dbReference type="EMBL" id="FOOY01000006">
    <property type="protein sequence ID" value="SFG21130.1"/>
    <property type="molecule type" value="Genomic_DNA"/>
</dbReference>
<evidence type="ECO:0000313" key="10">
    <source>
        <dbReference type="EMBL" id="SFG21130.1"/>
    </source>
</evidence>
<protein>
    <recommendedName>
        <fullName evidence="7">N-acetyl-gamma-glutamyl-phosphate reductase</fullName>
        <shortName evidence="7">AGPR</shortName>
        <ecNumber evidence="7">1.2.1.38</ecNumber>
    </recommendedName>
    <alternativeName>
        <fullName evidence="7">N-acetyl-glutamate semialdehyde dehydrogenase</fullName>
        <shortName evidence="7">NAGSA dehydrogenase</shortName>
    </alternativeName>
</protein>
<evidence type="ECO:0000256" key="1">
    <source>
        <dbReference type="ARBA" id="ARBA00004862"/>
    </source>
</evidence>
<sequence>MKAGIVGANGYSGVELIRLLLNHPQIKLEMLIAHSTQGMEIQSIYPHLNGIVEKTLEEFDADELAARVDVVFFATPAGVSKDLLPECLKRGLICIDLSGDFRLKNPQDYADWYHKDPAEQVLLNDAVYGLAEINRQQIEGATFISNPGCYPTAALLGLAPVLKNDVIDLQSIIVDGKSGVSGSGKKAALGNLFCEVNESVLAYKLGQHQHTPEIEQMISEISGEKNAITFTTHLIPMTRGLLCTTYANLKKGFSTRELLEHYEKFYEKSPFVRIRPLGTWPATKEVLGSNFCDIGLNVDGRTRRLTIVSVIDNVVKGAAGQAVQNLNIIKGWDEQTGLAFTPIYP</sequence>
<organism evidence="10 11">
    <name type="scientific">Sporolactobacillus nakayamae</name>
    <dbReference type="NCBI Taxonomy" id="269670"/>
    <lineage>
        <taxon>Bacteria</taxon>
        <taxon>Bacillati</taxon>
        <taxon>Bacillota</taxon>
        <taxon>Bacilli</taxon>
        <taxon>Bacillales</taxon>
        <taxon>Sporolactobacillaceae</taxon>
        <taxon>Sporolactobacillus</taxon>
    </lineage>
</organism>
<dbReference type="SMART" id="SM00859">
    <property type="entry name" value="Semialdhyde_dh"/>
    <property type="match status" value="1"/>
</dbReference>
<keyword evidence="4 7" id="KW-0521">NADP</keyword>
<dbReference type="GO" id="GO:0005737">
    <property type="term" value="C:cytoplasm"/>
    <property type="evidence" value="ECO:0007669"/>
    <property type="project" value="UniProtKB-SubCell"/>
</dbReference>
<dbReference type="Gene3D" id="3.40.50.720">
    <property type="entry name" value="NAD(P)-binding Rossmann-like Domain"/>
    <property type="match status" value="1"/>
</dbReference>
<dbReference type="OrthoDB" id="9801289at2"/>
<keyword evidence="7" id="KW-0963">Cytoplasm</keyword>
<dbReference type="InterPro" id="IPR000534">
    <property type="entry name" value="Semialdehyde_DH_NAD-bd"/>
</dbReference>
<keyword evidence="2 7" id="KW-0055">Arginine biosynthesis</keyword>
<keyword evidence="5 7" id="KW-0560">Oxidoreductase</keyword>
<evidence type="ECO:0000256" key="4">
    <source>
        <dbReference type="ARBA" id="ARBA00022857"/>
    </source>
</evidence>
<dbReference type="UniPathway" id="UPA00068">
    <property type="reaction ID" value="UER00108"/>
</dbReference>
<dbReference type="GO" id="GO:0070401">
    <property type="term" value="F:NADP+ binding"/>
    <property type="evidence" value="ECO:0007669"/>
    <property type="project" value="InterPro"/>
</dbReference>
<dbReference type="EC" id="1.2.1.38" evidence="7"/>
<dbReference type="PANTHER" id="PTHR32338">
    <property type="entry name" value="N-ACETYL-GAMMA-GLUTAMYL-PHOSPHATE REDUCTASE, CHLOROPLASTIC-RELATED-RELATED"/>
    <property type="match status" value="1"/>
</dbReference>
<evidence type="ECO:0000256" key="3">
    <source>
        <dbReference type="ARBA" id="ARBA00022605"/>
    </source>
</evidence>
<feature type="active site" evidence="7 8">
    <location>
        <position position="149"/>
    </location>
</feature>
<evidence type="ECO:0000256" key="5">
    <source>
        <dbReference type="ARBA" id="ARBA00023002"/>
    </source>
</evidence>
<accession>A0A1I2PZT1</accession>
<evidence type="ECO:0000313" key="11">
    <source>
        <dbReference type="Proteomes" id="UP000198752"/>
    </source>
</evidence>
<evidence type="ECO:0000256" key="7">
    <source>
        <dbReference type="HAMAP-Rule" id="MF_00150"/>
    </source>
</evidence>
<dbReference type="Proteomes" id="UP000198752">
    <property type="component" value="Unassembled WGS sequence"/>
</dbReference>
<dbReference type="GO" id="GO:0003942">
    <property type="term" value="F:N-acetyl-gamma-glutamyl-phosphate reductase activity"/>
    <property type="evidence" value="ECO:0007669"/>
    <property type="project" value="UniProtKB-UniRule"/>
</dbReference>
<dbReference type="GO" id="GO:0006526">
    <property type="term" value="P:L-arginine biosynthetic process"/>
    <property type="evidence" value="ECO:0007669"/>
    <property type="project" value="UniProtKB-UniRule"/>
</dbReference>
<dbReference type="FunFam" id="3.30.360.10:FF:000014">
    <property type="entry name" value="N-acetyl-gamma-glutamyl-phosphate reductase"/>
    <property type="match status" value="1"/>
</dbReference>
<dbReference type="CDD" id="cd17895">
    <property type="entry name" value="AGPR_1_N"/>
    <property type="match status" value="1"/>
</dbReference>
<comment type="pathway">
    <text evidence="1 7">Amino-acid biosynthesis; L-arginine biosynthesis; N(2)-acetyl-L-ornithine from L-glutamate: step 3/4.</text>
</comment>
<comment type="catalytic activity">
    <reaction evidence="6 7">
        <text>N-acetyl-L-glutamate 5-semialdehyde + phosphate + NADP(+) = N-acetyl-L-glutamyl 5-phosphate + NADPH + H(+)</text>
        <dbReference type="Rhea" id="RHEA:21588"/>
        <dbReference type="ChEBI" id="CHEBI:15378"/>
        <dbReference type="ChEBI" id="CHEBI:29123"/>
        <dbReference type="ChEBI" id="CHEBI:43474"/>
        <dbReference type="ChEBI" id="CHEBI:57783"/>
        <dbReference type="ChEBI" id="CHEBI:57936"/>
        <dbReference type="ChEBI" id="CHEBI:58349"/>
        <dbReference type="EC" id="1.2.1.38"/>
    </reaction>
</comment>
<dbReference type="PROSITE" id="PS01224">
    <property type="entry name" value="ARGC"/>
    <property type="match status" value="1"/>
</dbReference>
<dbReference type="SUPFAM" id="SSF55347">
    <property type="entry name" value="Glyceraldehyde-3-phosphate dehydrogenase-like, C-terminal domain"/>
    <property type="match status" value="1"/>
</dbReference>
<dbReference type="Pfam" id="PF01118">
    <property type="entry name" value="Semialdhyde_dh"/>
    <property type="match status" value="1"/>
</dbReference>
<dbReference type="SUPFAM" id="SSF51735">
    <property type="entry name" value="NAD(P)-binding Rossmann-fold domains"/>
    <property type="match status" value="1"/>
</dbReference>
<dbReference type="InterPro" id="IPR023013">
    <property type="entry name" value="AGPR_AS"/>
</dbReference>
<comment type="similarity">
    <text evidence="7">Belongs to the NAGSA dehydrogenase family. Type 1 subfamily.</text>
</comment>
<dbReference type="InterPro" id="IPR050085">
    <property type="entry name" value="AGPR"/>
</dbReference>
<dbReference type="GO" id="GO:0051287">
    <property type="term" value="F:NAD binding"/>
    <property type="evidence" value="ECO:0007669"/>
    <property type="project" value="InterPro"/>
</dbReference>
<evidence type="ECO:0000256" key="6">
    <source>
        <dbReference type="ARBA" id="ARBA00050557"/>
    </source>
</evidence>
<evidence type="ECO:0000259" key="9">
    <source>
        <dbReference type="SMART" id="SM00859"/>
    </source>
</evidence>
<dbReference type="InterPro" id="IPR036291">
    <property type="entry name" value="NAD(P)-bd_dom_sf"/>
</dbReference>
<dbReference type="RefSeq" id="WP_093670654.1">
    <property type="nucleotide sequence ID" value="NZ_FOOY01000006.1"/>
</dbReference>
<dbReference type="InterPro" id="IPR058924">
    <property type="entry name" value="AGPR_dimerisation_dom"/>
</dbReference>
<dbReference type="NCBIfam" id="TIGR01850">
    <property type="entry name" value="argC"/>
    <property type="match status" value="1"/>
</dbReference>
<evidence type="ECO:0000256" key="2">
    <source>
        <dbReference type="ARBA" id="ARBA00022571"/>
    </source>
</evidence>
<keyword evidence="11" id="KW-1185">Reference proteome</keyword>
<dbReference type="InterPro" id="IPR000706">
    <property type="entry name" value="AGPR_type-1"/>
</dbReference>
<feature type="domain" description="Semialdehyde dehydrogenase NAD-binding" evidence="9">
    <location>
        <begin position="2"/>
        <end position="141"/>
    </location>
</feature>
<dbReference type="Gene3D" id="3.30.360.10">
    <property type="entry name" value="Dihydrodipicolinate Reductase, domain 2"/>
    <property type="match status" value="1"/>
</dbReference>
<dbReference type="CDD" id="cd23934">
    <property type="entry name" value="AGPR_1_C"/>
    <property type="match status" value="1"/>
</dbReference>
<comment type="subcellular location">
    <subcellularLocation>
        <location evidence="7">Cytoplasm</location>
    </subcellularLocation>
</comment>
<comment type="function">
    <text evidence="7">Catalyzes the NADPH-dependent reduction of N-acetyl-5-glutamyl phosphate to yield N-acetyl-L-glutamate 5-semialdehyde.</text>
</comment>
<dbReference type="Pfam" id="PF22698">
    <property type="entry name" value="Semialdhyde_dhC_1"/>
    <property type="match status" value="1"/>
</dbReference>
<dbReference type="HAMAP" id="MF_00150">
    <property type="entry name" value="ArgC_type1"/>
    <property type="match status" value="1"/>
</dbReference>
<gene>
    <name evidence="7" type="primary">argC</name>
    <name evidence="10" type="ORF">SAMN02982927_00978</name>
</gene>
<dbReference type="PANTHER" id="PTHR32338:SF10">
    <property type="entry name" value="N-ACETYL-GAMMA-GLUTAMYL-PHOSPHATE REDUCTASE, CHLOROPLASTIC-RELATED"/>
    <property type="match status" value="1"/>
</dbReference>
<name>A0A1I2PZT1_9BACL</name>
<evidence type="ECO:0000256" key="8">
    <source>
        <dbReference type="PROSITE-ProRule" id="PRU10010"/>
    </source>
</evidence>
<dbReference type="STRING" id="269670.SAMN02982927_00978"/>
<proteinExistence type="inferred from homology"/>
<dbReference type="AlphaFoldDB" id="A0A1I2PZT1"/>
<keyword evidence="3 7" id="KW-0028">Amino-acid biosynthesis</keyword>
<reference evidence="11" key="1">
    <citation type="submission" date="2016-10" db="EMBL/GenBank/DDBJ databases">
        <authorList>
            <person name="Varghese N."/>
            <person name="Submissions S."/>
        </authorList>
    </citation>
    <scope>NUCLEOTIDE SEQUENCE [LARGE SCALE GENOMIC DNA]</scope>
    <source>
        <strain evidence="11">ATCC 700379</strain>
    </source>
</reference>